<dbReference type="Proteomes" id="UP001218071">
    <property type="component" value="Chromosome"/>
</dbReference>
<name>A0ABY7UIK9_9CORY</name>
<sequence length="71" mass="7881">MATFEGEPTRSAVTDKNGDWKIEGLNPNKECAVRFIKPEGWEVTGKVPGSVSCSRWLRIRMCSASARLLLV</sequence>
<reference evidence="1 2" key="1">
    <citation type="submission" date="2020-10" db="EMBL/GenBank/DDBJ databases">
        <title>Complete genome sequence of Corynebacterium jeddahense DSM 45997, type strain of Corynebacterium jeddahense.</title>
        <authorList>
            <person name="Busche T."/>
            <person name="Kalinowski J."/>
            <person name="Ruckert C."/>
        </authorList>
    </citation>
    <scope>NUCLEOTIDE SEQUENCE [LARGE SCALE GENOMIC DNA]</scope>
    <source>
        <strain evidence="1 2">DSM 45997</strain>
    </source>
</reference>
<protein>
    <recommendedName>
        <fullName evidence="3">Bacterial Ig domain-containing protein</fullName>
    </recommendedName>
</protein>
<evidence type="ECO:0000313" key="2">
    <source>
        <dbReference type="Proteomes" id="UP001218071"/>
    </source>
</evidence>
<evidence type="ECO:0000313" key="1">
    <source>
        <dbReference type="EMBL" id="WCZ37740.1"/>
    </source>
</evidence>
<evidence type="ECO:0008006" key="3">
    <source>
        <dbReference type="Google" id="ProtNLM"/>
    </source>
</evidence>
<dbReference type="InterPro" id="IPR013783">
    <property type="entry name" value="Ig-like_fold"/>
</dbReference>
<gene>
    <name evidence="1" type="ORF">CJEDD_00525</name>
</gene>
<dbReference type="RefSeq" id="WP_042407388.1">
    <property type="nucleotide sequence ID" value="NZ_CBYN010000055.1"/>
</dbReference>
<dbReference type="EMBL" id="CP063194">
    <property type="protein sequence ID" value="WCZ37740.1"/>
    <property type="molecule type" value="Genomic_DNA"/>
</dbReference>
<dbReference type="Gene3D" id="2.60.40.10">
    <property type="entry name" value="Immunoglobulins"/>
    <property type="match status" value="1"/>
</dbReference>
<accession>A0ABY7UIK9</accession>
<organism evidence="1 2">
    <name type="scientific">Corynebacterium jeddahense</name>
    <dbReference type="NCBI Taxonomy" id="1414719"/>
    <lineage>
        <taxon>Bacteria</taxon>
        <taxon>Bacillati</taxon>
        <taxon>Actinomycetota</taxon>
        <taxon>Actinomycetes</taxon>
        <taxon>Mycobacteriales</taxon>
        <taxon>Corynebacteriaceae</taxon>
        <taxon>Corynebacterium</taxon>
    </lineage>
</organism>
<keyword evidence="2" id="KW-1185">Reference proteome</keyword>
<proteinExistence type="predicted"/>